<name>A0ABD2NIU3_9CUCU</name>
<proteinExistence type="predicted"/>
<feature type="transmembrane region" description="Helical" evidence="1">
    <location>
        <begin position="109"/>
        <end position="128"/>
    </location>
</feature>
<reference evidence="2 3" key="1">
    <citation type="journal article" date="2021" name="BMC Biol.">
        <title>Horizontally acquired antibacterial genes associated with adaptive radiation of ladybird beetles.</title>
        <authorList>
            <person name="Li H.S."/>
            <person name="Tang X.F."/>
            <person name="Huang Y.H."/>
            <person name="Xu Z.Y."/>
            <person name="Chen M.L."/>
            <person name="Du X.Y."/>
            <person name="Qiu B.Y."/>
            <person name="Chen P.T."/>
            <person name="Zhang W."/>
            <person name="Slipinski A."/>
            <person name="Escalona H.E."/>
            <person name="Waterhouse R.M."/>
            <person name="Zwick A."/>
            <person name="Pang H."/>
        </authorList>
    </citation>
    <scope>NUCLEOTIDE SEQUENCE [LARGE SCALE GENOMIC DNA]</scope>
    <source>
        <strain evidence="2">SYSU2018</strain>
    </source>
</reference>
<evidence type="ECO:0000313" key="2">
    <source>
        <dbReference type="EMBL" id="KAL3278470.1"/>
    </source>
</evidence>
<dbReference type="EMBL" id="JABFTP020000103">
    <property type="protein sequence ID" value="KAL3278470.1"/>
    <property type="molecule type" value="Genomic_DNA"/>
</dbReference>
<keyword evidence="3" id="KW-1185">Reference proteome</keyword>
<accession>A0ABD2NIU3</accession>
<evidence type="ECO:0000256" key="1">
    <source>
        <dbReference type="SAM" id="Phobius"/>
    </source>
</evidence>
<feature type="transmembrane region" description="Helical" evidence="1">
    <location>
        <begin position="49"/>
        <end position="72"/>
    </location>
</feature>
<keyword evidence="1" id="KW-0472">Membrane</keyword>
<keyword evidence="1" id="KW-1133">Transmembrane helix</keyword>
<evidence type="ECO:0000313" key="3">
    <source>
        <dbReference type="Proteomes" id="UP001516400"/>
    </source>
</evidence>
<gene>
    <name evidence="2" type="ORF">HHI36_013789</name>
</gene>
<keyword evidence="1" id="KW-0812">Transmembrane</keyword>
<dbReference type="Proteomes" id="UP001516400">
    <property type="component" value="Unassembled WGS sequence"/>
</dbReference>
<feature type="transmembrane region" description="Helical" evidence="1">
    <location>
        <begin position="15"/>
        <end position="37"/>
    </location>
</feature>
<dbReference type="AlphaFoldDB" id="A0ABD2NIU3"/>
<protein>
    <submittedName>
        <fullName evidence="2">Uncharacterized protein</fullName>
    </submittedName>
</protein>
<sequence length="146" mass="16475">MVDAHNICNAYKSGWFIIMFINFIFGITGMSVCSLKLKYADDDDTRNGFFQVSMIFASCNLLLSIFLLVAIIRNSQKCAFLYALLSFLNLFSAVIYIESSTTANTTFLVIFSVFAFLCCLWFSIYGAYQLFVEDTLQSDTVTVISL</sequence>
<feature type="transmembrane region" description="Helical" evidence="1">
    <location>
        <begin position="79"/>
        <end position="97"/>
    </location>
</feature>
<organism evidence="2 3">
    <name type="scientific">Cryptolaemus montrouzieri</name>
    <dbReference type="NCBI Taxonomy" id="559131"/>
    <lineage>
        <taxon>Eukaryota</taxon>
        <taxon>Metazoa</taxon>
        <taxon>Ecdysozoa</taxon>
        <taxon>Arthropoda</taxon>
        <taxon>Hexapoda</taxon>
        <taxon>Insecta</taxon>
        <taxon>Pterygota</taxon>
        <taxon>Neoptera</taxon>
        <taxon>Endopterygota</taxon>
        <taxon>Coleoptera</taxon>
        <taxon>Polyphaga</taxon>
        <taxon>Cucujiformia</taxon>
        <taxon>Coccinelloidea</taxon>
        <taxon>Coccinellidae</taxon>
        <taxon>Scymninae</taxon>
        <taxon>Scymnini</taxon>
        <taxon>Cryptolaemus</taxon>
    </lineage>
</organism>
<comment type="caution">
    <text evidence="2">The sequence shown here is derived from an EMBL/GenBank/DDBJ whole genome shotgun (WGS) entry which is preliminary data.</text>
</comment>